<dbReference type="GO" id="GO:0005737">
    <property type="term" value="C:cytoplasm"/>
    <property type="evidence" value="ECO:0007669"/>
    <property type="project" value="UniProtKB-SubCell"/>
</dbReference>
<dbReference type="Gene3D" id="3.40.50.300">
    <property type="entry name" value="P-loop containing nucleotide triphosphate hydrolases"/>
    <property type="match status" value="1"/>
</dbReference>
<comment type="catalytic activity">
    <reaction evidence="6 8">
        <text>dCMP + ATP = dCDP + ADP</text>
        <dbReference type="Rhea" id="RHEA:25094"/>
        <dbReference type="ChEBI" id="CHEBI:30616"/>
        <dbReference type="ChEBI" id="CHEBI:57566"/>
        <dbReference type="ChEBI" id="CHEBI:58593"/>
        <dbReference type="ChEBI" id="CHEBI:456216"/>
        <dbReference type="EC" id="2.7.4.25"/>
    </reaction>
</comment>
<name>A0A858RB30_9PROT</name>
<keyword evidence="8" id="KW-0963">Cytoplasm</keyword>
<dbReference type="GO" id="GO:0036431">
    <property type="term" value="F:dCMP kinase activity"/>
    <property type="evidence" value="ECO:0007669"/>
    <property type="project" value="InterPro"/>
</dbReference>
<dbReference type="HAMAP" id="MF_00238">
    <property type="entry name" value="Cytidyl_kinase_type1"/>
    <property type="match status" value="1"/>
</dbReference>
<comment type="similarity">
    <text evidence="1 8">Belongs to the cytidylate kinase family. Type 1 subfamily.</text>
</comment>
<dbReference type="GO" id="GO:0006220">
    <property type="term" value="P:pyrimidine nucleotide metabolic process"/>
    <property type="evidence" value="ECO:0007669"/>
    <property type="project" value="UniProtKB-UniRule"/>
</dbReference>
<organism evidence="10 11">
    <name type="scientific">Aerophototrophica crusticola</name>
    <dbReference type="NCBI Taxonomy" id="1709002"/>
    <lineage>
        <taxon>Bacteria</taxon>
        <taxon>Pseudomonadati</taxon>
        <taxon>Pseudomonadota</taxon>
        <taxon>Alphaproteobacteria</taxon>
        <taxon>Rhodospirillales</taxon>
        <taxon>Rhodospirillaceae</taxon>
        <taxon>Aerophototrophica</taxon>
    </lineage>
</organism>
<comment type="catalytic activity">
    <reaction evidence="7 8">
        <text>CMP + ATP = CDP + ADP</text>
        <dbReference type="Rhea" id="RHEA:11600"/>
        <dbReference type="ChEBI" id="CHEBI:30616"/>
        <dbReference type="ChEBI" id="CHEBI:58069"/>
        <dbReference type="ChEBI" id="CHEBI:60377"/>
        <dbReference type="ChEBI" id="CHEBI:456216"/>
        <dbReference type="EC" id="2.7.4.25"/>
    </reaction>
</comment>
<comment type="subcellular location">
    <subcellularLocation>
        <location evidence="8">Cytoplasm</location>
    </subcellularLocation>
</comment>
<evidence type="ECO:0000256" key="4">
    <source>
        <dbReference type="ARBA" id="ARBA00022777"/>
    </source>
</evidence>
<evidence type="ECO:0000256" key="6">
    <source>
        <dbReference type="ARBA" id="ARBA00047615"/>
    </source>
</evidence>
<keyword evidence="2 8" id="KW-0808">Transferase</keyword>
<reference evidence="10" key="1">
    <citation type="submission" date="2020-04" db="EMBL/GenBank/DDBJ databases">
        <title>A desert anoxygenic phototrophic bacterium fixes CO2 using RubisCO under aerobic conditions.</title>
        <authorList>
            <person name="Tang K."/>
        </authorList>
    </citation>
    <scope>NUCLEOTIDE SEQUENCE [LARGE SCALE GENOMIC DNA]</scope>
    <source>
        <strain evidence="10">MIMtkB3</strain>
    </source>
</reference>
<keyword evidence="4 8" id="KW-0418">Kinase</keyword>
<evidence type="ECO:0000256" key="8">
    <source>
        <dbReference type="HAMAP-Rule" id="MF_00238"/>
    </source>
</evidence>
<keyword evidence="3 8" id="KW-0547">Nucleotide-binding</keyword>
<evidence type="ECO:0000256" key="5">
    <source>
        <dbReference type="ARBA" id="ARBA00022840"/>
    </source>
</evidence>
<evidence type="ECO:0000256" key="3">
    <source>
        <dbReference type="ARBA" id="ARBA00022741"/>
    </source>
</evidence>
<accession>A0A858RB30</accession>
<sequence length="226" mass="23326">MSTSSTRPLVVAIDGPAASGKGTLARRVAQALGFALLDTGGLYRAVALSLIRRGGDLRDTAAAAATARSLTHGDIENLMADPALRLDSTAQGASIVSAVPDVRAALLDFQRGFAAHPPGGAKGAVLDGRDIGTVICPAADAKLFVTASPEVRAQRRLNELLGRGDAAIYADVLKDMKDRDARDSQRAVSPLVPAADAYLLDTSSLDAAQAFDAAMTFIRSRPAFGG</sequence>
<dbReference type="InterPro" id="IPR011994">
    <property type="entry name" value="Cytidylate_kinase_dom"/>
</dbReference>
<evidence type="ECO:0000259" key="9">
    <source>
        <dbReference type="Pfam" id="PF02224"/>
    </source>
</evidence>
<dbReference type="Pfam" id="PF02224">
    <property type="entry name" value="Cytidylate_kin"/>
    <property type="match status" value="1"/>
</dbReference>
<evidence type="ECO:0000313" key="11">
    <source>
        <dbReference type="Proteomes" id="UP000501891"/>
    </source>
</evidence>
<evidence type="ECO:0000256" key="7">
    <source>
        <dbReference type="ARBA" id="ARBA00048478"/>
    </source>
</evidence>
<dbReference type="KEGG" id="acru:HHL28_17790"/>
<dbReference type="EC" id="2.7.4.25" evidence="8"/>
<evidence type="ECO:0000313" key="10">
    <source>
        <dbReference type="EMBL" id="QJE74665.1"/>
    </source>
</evidence>
<proteinExistence type="inferred from homology"/>
<protein>
    <recommendedName>
        <fullName evidence="8">Cytidylate kinase</fullName>
        <shortName evidence="8">CK</shortName>
        <ecNumber evidence="8">2.7.4.25</ecNumber>
    </recommendedName>
    <alternativeName>
        <fullName evidence="8">Cytidine monophosphate kinase</fullName>
        <shortName evidence="8">CMP kinase</shortName>
    </alternativeName>
</protein>
<evidence type="ECO:0000256" key="1">
    <source>
        <dbReference type="ARBA" id="ARBA00009427"/>
    </source>
</evidence>
<keyword evidence="5 8" id="KW-0067">ATP-binding</keyword>
<keyword evidence="11" id="KW-1185">Reference proteome</keyword>
<dbReference type="Proteomes" id="UP000501891">
    <property type="component" value="Chromosome"/>
</dbReference>
<evidence type="ECO:0000256" key="2">
    <source>
        <dbReference type="ARBA" id="ARBA00022679"/>
    </source>
</evidence>
<dbReference type="SUPFAM" id="SSF52540">
    <property type="entry name" value="P-loop containing nucleoside triphosphate hydrolases"/>
    <property type="match status" value="1"/>
</dbReference>
<dbReference type="GO" id="GO:0005524">
    <property type="term" value="F:ATP binding"/>
    <property type="evidence" value="ECO:0007669"/>
    <property type="project" value="UniProtKB-UniRule"/>
</dbReference>
<dbReference type="CDD" id="cd02020">
    <property type="entry name" value="CMPK"/>
    <property type="match status" value="1"/>
</dbReference>
<dbReference type="InterPro" id="IPR003136">
    <property type="entry name" value="Cytidylate_kin"/>
</dbReference>
<dbReference type="NCBIfam" id="TIGR00017">
    <property type="entry name" value="cmk"/>
    <property type="match status" value="1"/>
</dbReference>
<dbReference type="InterPro" id="IPR027417">
    <property type="entry name" value="P-loop_NTPase"/>
</dbReference>
<feature type="domain" description="Cytidylate kinase" evidence="9">
    <location>
        <begin position="11"/>
        <end position="218"/>
    </location>
</feature>
<gene>
    <name evidence="8" type="primary">cmk</name>
    <name evidence="10" type="ORF">HHL28_17790</name>
</gene>
<dbReference type="EMBL" id="CP051775">
    <property type="protein sequence ID" value="QJE74665.1"/>
    <property type="molecule type" value="Genomic_DNA"/>
</dbReference>
<feature type="binding site" evidence="8">
    <location>
        <begin position="15"/>
        <end position="23"/>
    </location>
    <ligand>
        <name>ATP</name>
        <dbReference type="ChEBI" id="CHEBI:30616"/>
    </ligand>
</feature>
<dbReference type="AlphaFoldDB" id="A0A858RB30"/>